<dbReference type="FunFam" id="3.30.2080.10:FF:000001">
    <property type="entry name" value="Alpha-1,2-mannosidase subfamily"/>
    <property type="match status" value="1"/>
</dbReference>
<evidence type="ECO:0000259" key="7">
    <source>
        <dbReference type="Pfam" id="PF12980"/>
    </source>
</evidence>
<organism evidence="9 10">
    <name type="scientific">Candidatus Pseudobacter hemicellulosilyticus</name>
    <dbReference type="NCBI Taxonomy" id="3121375"/>
    <lineage>
        <taxon>Bacteria</taxon>
        <taxon>Pseudomonadati</taxon>
        <taxon>Bacteroidota</taxon>
        <taxon>Chitinophagia</taxon>
        <taxon>Chitinophagales</taxon>
        <taxon>Chitinophagaceae</taxon>
        <taxon>Pseudobacter</taxon>
    </lineage>
</organism>
<evidence type="ECO:0000256" key="4">
    <source>
        <dbReference type="SAM" id="SignalP"/>
    </source>
</evidence>
<dbReference type="GO" id="GO:0005829">
    <property type="term" value="C:cytosol"/>
    <property type="evidence" value="ECO:0007669"/>
    <property type="project" value="TreeGrafter"/>
</dbReference>
<dbReference type="Gene3D" id="3.30.2080.10">
    <property type="entry name" value="GH92 mannosidase domain"/>
    <property type="match status" value="1"/>
</dbReference>
<evidence type="ECO:0000256" key="1">
    <source>
        <dbReference type="ARBA" id="ARBA00001913"/>
    </source>
</evidence>
<dbReference type="GO" id="GO:0016798">
    <property type="term" value="F:hydrolase activity, acting on glycosyl bonds"/>
    <property type="evidence" value="ECO:0007669"/>
    <property type="project" value="UniProtKB-KW"/>
</dbReference>
<gene>
    <name evidence="9" type="ORF">P0Y53_18170</name>
</gene>
<dbReference type="PANTHER" id="PTHR12143">
    <property type="entry name" value="PEPTIDE N-GLYCANASE PNGASE -RELATED"/>
    <property type="match status" value="1"/>
</dbReference>
<dbReference type="Proteomes" id="UP001220610">
    <property type="component" value="Chromosome"/>
</dbReference>
<evidence type="ECO:0000256" key="2">
    <source>
        <dbReference type="ARBA" id="ARBA00011245"/>
    </source>
</evidence>
<dbReference type="Pfam" id="PF12979">
    <property type="entry name" value="DUF3863"/>
    <property type="match status" value="1"/>
</dbReference>
<dbReference type="AlphaFoldDB" id="A0AAJ6BFM0"/>
<dbReference type="FunFam" id="1.20.1050.60:FF:000001">
    <property type="entry name" value="Putative alpha-1,2-mannosidase"/>
    <property type="match status" value="1"/>
</dbReference>
<dbReference type="NCBIfam" id="TIGR01180">
    <property type="entry name" value="aman2_put"/>
    <property type="match status" value="1"/>
</dbReference>
<dbReference type="Pfam" id="PF17678">
    <property type="entry name" value="Glyco_hydro_92N"/>
    <property type="match status" value="1"/>
</dbReference>
<dbReference type="InterPro" id="IPR024334">
    <property type="entry name" value="DUF3863"/>
</dbReference>
<comment type="subunit">
    <text evidence="2">Monomer.</text>
</comment>
<evidence type="ECO:0000313" key="10">
    <source>
        <dbReference type="Proteomes" id="UP001220610"/>
    </source>
</evidence>
<evidence type="ECO:0000313" key="9">
    <source>
        <dbReference type="EMBL" id="WEK34417.1"/>
    </source>
</evidence>
<keyword evidence="9" id="KW-0326">Glycosidase</keyword>
<keyword evidence="3" id="KW-0106">Calcium</keyword>
<dbReference type="GO" id="GO:0006516">
    <property type="term" value="P:glycoprotein catabolic process"/>
    <property type="evidence" value="ECO:0007669"/>
    <property type="project" value="TreeGrafter"/>
</dbReference>
<keyword evidence="4" id="KW-0732">Signal</keyword>
<feature type="domain" description="Glycosyl hydrolase family 92 N-terminal" evidence="8">
    <location>
        <begin position="456"/>
        <end position="681"/>
    </location>
</feature>
<dbReference type="PANTHER" id="PTHR12143:SF39">
    <property type="entry name" value="SECRETED PROTEIN"/>
    <property type="match status" value="1"/>
</dbReference>
<dbReference type="InterPro" id="IPR005887">
    <property type="entry name" value="GH92_a_mannosidase_put"/>
</dbReference>
<dbReference type="SUPFAM" id="SSF48208">
    <property type="entry name" value="Six-hairpin glycosidases"/>
    <property type="match status" value="1"/>
</dbReference>
<dbReference type="Pfam" id="PF12980">
    <property type="entry name" value="DUF3864"/>
    <property type="match status" value="1"/>
</dbReference>
<dbReference type="InterPro" id="IPR008928">
    <property type="entry name" value="6-hairpin_glycosidase_sf"/>
</dbReference>
<dbReference type="GO" id="GO:0005975">
    <property type="term" value="P:carbohydrate metabolic process"/>
    <property type="evidence" value="ECO:0007669"/>
    <property type="project" value="InterPro"/>
</dbReference>
<dbReference type="Gene3D" id="1.20.1610.10">
    <property type="entry name" value="alpha-1,2-mannosidases domains"/>
    <property type="match status" value="1"/>
</dbReference>
<reference evidence="9" key="1">
    <citation type="submission" date="2023-03" db="EMBL/GenBank/DDBJ databases">
        <title>Andean soil-derived lignocellulolytic bacterial consortium as a source of novel taxa and putative plastic-active enzymes.</title>
        <authorList>
            <person name="Diaz-Garcia L."/>
            <person name="Chuvochina M."/>
            <person name="Feuerriegel G."/>
            <person name="Bunk B."/>
            <person name="Sproer C."/>
            <person name="Streit W.R."/>
            <person name="Rodriguez L.M."/>
            <person name="Overmann J."/>
            <person name="Jimenez D.J."/>
        </authorList>
    </citation>
    <scope>NUCLEOTIDE SEQUENCE</scope>
    <source>
        <strain evidence="9">MAG 7</strain>
    </source>
</reference>
<dbReference type="Pfam" id="PF07971">
    <property type="entry name" value="Glyco_hydro_92"/>
    <property type="match status" value="1"/>
</dbReference>
<accession>A0AAJ6BFM0</accession>
<feature type="domain" description="DUF3864" evidence="7">
    <location>
        <begin position="367"/>
        <end position="440"/>
    </location>
</feature>
<dbReference type="EMBL" id="CP119311">
    <property type="protein sequence ID" value="WEK34417.1"/>
    <property type="molecule type" value="Genomic_DNA"/>
</dbReference>
<feature type="domain" description="DUF3863" evidence="6">
    <location>
        <begin position="29"/>
        <end position="362"/>
    </location>
</feature>
<dbReference type="InterPro" id="IPR012939">
    <property type="entry name" value="Glyco_hydro_92"/>
</dbReference>
<dbReference type="Gene3D" id="3.30.1120.110">
    <property type="match status" value="1"/>
</dbReference>
<feature type="signal peptide" evidence="4">
    <location>
        <begin position="1"/>
        <end position="23"/>
    </location>
</feature>
<dbReference type="EC" id="3.2.1.-" evidence="9"/>
<sequence length="1157" mass="130611">MNLTKKWLPALFLLLLSQLTSNGQPGFLNNRYLTFNAIIRVNQIEVTRDQHIGEDERKLHTPDGIRAFRKAISDGFPGARITWALSWLALHDTSADYTEIRQLVKGYHQQYGDEVTFIPGAYFSNAYNTREQINRDLHDGIRRVTDIMGNNYRPKSIIAGFLAAANQQYLAEKEAIHVCQGNIWSQYAIDNQDGDGSIAYPFYPSKEHFCKPAQGKNDFIDCVNLDGWTMDFLAARRAGFADGFNSRLGVGPIETLGKYGEETGLEEMIYTTAMHFDKGYELNRFGFVTVNWEVSLPYPLSGLTRWLAAIRQRWPATQFITEGDFGLRWRKHFKDNSFNYRFTATGSGIGGSDIDKEIRWFMNKEFRLALLRNTQTGESAKVIDYTRYNIPAQEPKDLTRRWSLMGPINMKQTRAQDTPVLLTALPAADQALVRKYYPALFDKADNLQQEKKLSQYVNPFIGTAATGHTFPGATVPFGLVQPGPETGNFDWDYCSGYHYKDSLIWGFAQTHLNGTGVPDLGDILLQPFTGDINGTDYHSHFNKATEKASPGYYSVELADYNVKAEMTAAAHTAFHQYTYASASPARLLVDLQYGIVSNKRSFLRHVLQADVDIDPNRRWIAGHSEVTAWVRRHYYYVIEFSRPFTQKTQLPANDPAEKGPRYVLDFDLKPGQQLQVKIGLSTVSIENARQNLQQEIPHWEFNTVRNMAGSEWDQYLQRMTIKGSDDLLTNFYTALYHLLMQPNNMADVNGQYRGADDKVLTAADGRYYSTLSLWDTYRAAHPLYTLLTPERVDGFVQTMLAHYDATGLLPRWTLWGKENNCMIGNHAIPVIADAYAKGFRGFDTGKAFAAMDRSSTVNHATSDWDLYLKYGYLPFDLIKEESVSRTLECSYDDYAVSVFAKAIGQHSAAEKYQQRSMYYKNLLDPETRMMRGRDSKGNWRTPFNLFSLSHAGSVGGDYTEGNAWQYTWSVQHDIPGLVKGIGGPTAFTRKLDSLFRLSVATETHLVKDVSGLIGQYAHGNEPSHHVAYLFALNGQPGRTQELLRQITDSFYLNKPDGLSGNDDCGQMSAWYVFTAMGFYPVDPVGGEYILGAPQLPFLQLELPGGKRFTMEARGLSDGKKYVQSVSWNGKPVTGGSLTHATILKGGRLVFIMTDKKP</sequence>
<dbReference type="GO" id="GO:0000224">
    <property type="term" value="F:peptide-N4-(N-acetyl-beta-glucosaminyl)asparagine amidase activity"/>
    <property type="evidence" value="ECO:0007669"/>
    <property type="project" value="TreeGrafter"/>
</dbReference>
<feature type="chain" id="PRO_5042542793" evidence="4">
    <location>
        <begin position="24"/>
        <end position="1157"/>
    </location>
</feature>
<dbReference type="Gene3D" id="3.20.20.510">
    <property type="entry name" value="Uncharacterised protein PF12979, DUF3863"/>
    <property type="match status" value="1"/>
</dbReference>
<dbReference type="InterPro" id="IPR014718">
    <property type="entry name" value="GH-type_carb-bd"/>
</dbReference>
<feature type="domain" description="Glycosyl hydrolase family 92" evidence="5">
    <location>
        <begin position="687"/>
        <end position="1153"/>
    </location>
</feature>
<dbReference type="InterPro" id="IPR024335">
    <property type="entry name" value="DUF3864"/>
</dbReference>
<dbReference type="InterPro" id="IPR041371">
    <property type="entry name" value="GH92_N"/>
</dbReference>
<dbReference type="GO" id="GO:0030246">
    <property type="term" value="F:carbohydrate binding"/>
    <property type="evidence" value="ECO:0007669"/>
    <property type="project" value="InterPro"/>
</dbReference>
<dbReference type="InterPro" id="IPR050883">
    <property type="entry name" value="PNGase"/>
</dbReference>
<dbReference type="Gene3D" id="1.20.1050.60">
    <property type="entry name" value="alpha-1,2-mannosidase"/>
    <property type="match status" value="1"/>
</dbReference>
<proteinExistence type="predicted"/>
<keyword evidence="9" id="KW-0378">Hydrolase</keyword>
<comment type="cofactor">
    <cofactor evidence="1">
        <name>Ca(2+)</name>
        <dbReference type="ChEBI" id="CHEBI:29108"/>
    </cofactor>
</comment>
<evidence type="ECO:0000259" key="5">
    <source>
        <dbReference type="Pfam" id="PF07971"/>
    </source>
</evidence>
<evidence type="ECO:0000259" key="6">
    <source>
        <dbReference type="Pfam" id="PF12979"/>
    </source>
</evidence>
<name>A0AAJ6BFM0_9BACT</name>
<evidence type="ECO:0000256" key="3">
    <source>
        <dbReference type="ARBA" id="ARBA00022837"/>
    </source>
</evidence>
<dbReference type="Gene3D" id="2.70.98.10">
    <property type="match status" value="1"/>
</dbReference>
<evidence type="ECO:0000259" key="8">
    <source>
        <dbReference type="Pfam" id="PF17678"/>
    </source>
</evidence>
<protein>
    <submittedName>
        <fullName evidence="9">GH92 family glycosyl hydrolase</fullName>
        <ecNumber evidence="9">3.2.1.-</ecNumber>
    </submittedName>
</protein>